<reference evidence="1" key="1">
    <citation type="journal article" date="2012" name="Science">
        <title>Fermentation, hydrogen, and sulfur metabolism in multiple uncultivated bacterial phyla.</title>
        <authorList>
            <person name="Wrighton K.C."/>
            <person name="Thomas B.C."/>
            <person name="Sharon I."/>
            <person name="Miller C.S."/>
            <person name="Castelle C.J."/>
            <person name="VerBerkmoes N.C."/>
            <person name="Wilkins M.J."/>
            <person name="Hettich R.L."/>
            <person name="Lipton M.S."/>
            <person name="Williams K.H."/>
            <person name="Long P.E."/>
            <person name="Banfield J.F."/>
        </authorList>
    </citation>
    <scope>NUCLEOTIDE SEQUENCE [LARGE SCALE GENOMIC DNA]</scope>
</reference>
<dbReference type="InterPro" id="IPR003832">
    <property type="entry name" value="DUF212"/>
</dbReference>
<dbReference type="PANTHER" id="PTHR31446:SF29">
    <property type="entry name" value="ACID PHOSPHATASE_VANADIUM-DEPENDENT HALOPEROXIDASE-RELATED PROTEIN"/>
    <property type="match status" value="1"/>
</dbReference>
<organism evidence="1">
    <name type="scientific">uncultured bacterium</name>
    <name type="common">gcode 4</name>
    <dbReference type="NCBI Taxonomy" id="1234023"/>
    <lineage>
        <taxon>Bacteria</taxon>
        <taxon>environmental samples</taxon>
    </lineage>
</organism>
<name>K2FU43_9BACT</name>
<dbReference type="Pfam" id="PF02681">
    <property type="entry name" value="DUF212"/>
    <property type="match status" value="1"/>
</dbReference>
<accession>K2FU43</accession>
<dbReference type="EMBL" id="AMFJ01000802">
    <property type="protein sequence ID" value="EKE26448.1"/>
    <property type="molecule type" value="Genomic_DNA"/>
</dbReference>
<dbReference type="AlphaFoldDB" id="K2FU43"/>
<gene>
    <name evidence="1" type="ORF">ACD_4C00286G0001</name>
</gene>
<sequence length="134" mass="15659">MIWNNLILVPVITWVISVILKWFYLISIKNFSLGKALWSWGMPSVHSALVTSLTTAVWIKDWIDSPLFAACFVFSMIIIYDAINVRFEAWLHAKALNDLTWKQYNFNESIGHLPKEAFVWSIIWIMSAFFLMQI</sequence>
<evidence type="ECO:0000313" key="1">
    <source>
        <dbReference type="EMBL" id="EKE26448.1"/>
    </source>
</evidence>
<comment type="caution">
    <text evidence="1">The sequence shown here is derived from an EMBL/GenBank/DDBJ whole genome shotgun (WGS) entry which is preliminary data.</text>
</comment>
<proteinExistence type="predicted"/>
<evidence type="ECO:0008006" key="2">
    <source>
        <dbReference type="Google" id="ProtNLM"/>
    </source>
</evidence>
<dbReference type="PANTHER" id="PTHR31446">
    <property type="entry name" value="ACID PHOSPHATASE/VANADIUM-DEPENDENT HALOPEROXIDASE-RELATED PROTEIN"/>
    <property type="match status" value="1"/>
</dbReference>
<protein>
    <recommendedName>
        <fullName evidence="2">Acid phosphatase/vanadium-dependent haloperoxidase related protein</fullName>
    </recommendedName>
</protein>